<dbReference type="Proteomes" id="UP001595685">
    <property type="component" value="Unassembled WGS sequence"/>
</dbReference>
<dbReference type="Gene3D" id="3.40.50.1820">
    <property type="entry name" value="alpha/beta hydrolase"/>
    <property type="match status" value="1"/>
</dbReference>
<dbReference type="InterPro" id="IPR029058">
    <property type="entry name" value="AB_hydrolase_fold"/>
</dbReference>
<accession>A0ABV7WCY1</accession>
<gene>
    <name evidence="1" type="ORF">ACFOLH_04955</name>
</gene>
<name>A0ABV7WCY1_9MICO</name>
<organism evidence="1 2">
    <name type="scientific">Aquipuribacter hungaricus</name>
    <dbReference type="NCBI Taxonomy" id="545624"/>
    <lineage>
        <taxon>Bacteria</taxon>
        <taxon>Bacillati</taxon>
        <taxon>Actinomycetota</taxon>
        <taxon>Actinomycetes</taxon>
        <taxon>Micrococcales</taxon>
        <taxon>Intrasporangiaceae</taxon>
        <taxon>Aquipuribacter</taxon>
    </lineage>
</organism>
<dbReference type="EC" id="3.1.-.-" evidence="1"/>
<evidence type="ECO:0000313" key="1">
    <source>
        <dbReference type="EMBL" id="MFC3687686.1"/>
    </source>
</evidence>
<keyword evidence="2" id="KW-1185">Reference proteome</keyword>
<sequence length="241" mass="25222">MTTAPDLIVPTEPLEPSPREGYDLYLPEQGGRRPVVVLVHGLFQEPPPVSPRRTPFFRAYAAQLARRGTAAVVLDHELTGGMRYPEAATTLGRVLEAVRAEDRVDPDAVAVWFFSGGGPLAYPLLAAGHGWLRCVALTYPLLPTDDIPGWPTLADAVRGLGATPLVLTLVEHELPGFGEGQQALLDAAPPGMTTVSVPSAQHGFDTGPGSDDHRAAVVQALDAVAGHLLAPTGATAAPAQG</sequence>
<dbReference type="RefSeq" id="WP_340291882.1">
    <property type="nucleotide sequence ID" value="NZ_JBBEOI010000052.1"/>
</dbReference>
<evidence type="ECO:0000313" key="2">
    <source>
        <dbReference type="Proteomes" id="UP001595685"/>
    </source>
</evidence>
<keyword evidence="1" id="KW-0378">Hydrolase</keyword>
<reference evidence="2" key="1">
    <citation type="journal article" date="2019" name="Int. J. Syst. Evol. Microbiol.">
        <title>The Global Catalogue of Microorganisms (GCM) 10K type strain sequencing project: providing services to taxonomists for standard genome sequencing and annotation.</title>
        <authorList>
            <consortium name="The Broad Institute Genomics Platform"/>
            <consortium name="The Broad Institute Genome Sequencing Center for Infectious Disease"/>
            <person name="Wu L."/>
            <person name="Ma J."/>
        </authorList>
    </citation>
    <scope>NUCLEOTIDE SEQUENCE [LARGE SCALE GENOMIC DNA]</scope>
    <source>
        <strain evidence="2">NCAIM B.02333</strain>
    </source>
</reference>
<comment type="caution">
    <text evidence="1">The sequence shown here is derived from an EMBL/GenBank/DDBJ whole genome shotgun (WGS) entry which is preliminary data.</text>
</comment>
<proteinExistence type="predicted"/>
<dbReference type="EMBL" id="JBHRWW010000002">
    <property type="protein sequence ID" value="MFC3687686.1"/>
    <property type="molecule type" value="Genomic_DNA"/>
</dbReference>
<dbReference type="SUPFAM" id="SSF53474">
    <property type="entry name" value="alpha/beta-Hydrolases"/>
    <property type="match status" value="1"/>
</dbReference>
<dbReference type="GO" id="GO:0016787">
    <property type="term" value="F:hydrolase activity"/>
    <property type="evidence" value="ECO:0007669"/>
    <property type="project" value="UniProtKB-KW"/>
</dbReference>
<protein>
    <submittedName>
        <fullName evidence="1">Dienelactone hydrolase family protein</fullName>
        <ecNumber evidence="1">3.1.-.-</ecNumber>
    </submittedName>
</protein>